<dbReference type="Gene3D" id="3.20.20.80">
    <property type="entry name" value="Glycosidases"/>
    <property type="match status" value="1"/>
</dbReference>
<dbReference type="GO" id="GO:0009251">
    <property type="term" value="P:glucan catabolic process"/>
    <property type="evidence" value="ECO:0007669"/>
    <property type="project" value="TreeGrafter"/>
</dbReference>
<evidence type="ECO:0000256" key="7">
    <source>
        <dbReference type="ARBA" id="ARBA00038929"/>
    </source>
</evidence>
<dbReference type="EC" id="3.2.1.58" evidence="7"/>
<evidence type="ECO:0000256" key="6">
    <source>
        <dbReference type="ARBA" id="ARBA00036824"/>
    </source>
</evidence>
<dbReference type="SUPFAM" id="SSF51445">
    <property type="entry name" value="(Trans)glycosidases"/>
    <property type="match status" value="1"/>
</dbReference>
<comment type="catalytic activity">
    <reaction evidence="6">
        <text>Successive hydrolysis of beta-D-glucose units from the non-reducing ends of (1-&gt;3)-beta-D-glucans, releasing alpha-glucose.</text>
        <dbReference type="EC" id="3.2.1.58"/>
    </reaction>
</comment>
<organism evidence="8 9">
    <name type="scientific">Acaulospora morrowiae</name>
    <dbReference type="NCBI Taxonomy" id="94023"/>
    <lineage>
        <taxon>Eukaryota</taxon>
        <taxon>Fungi</taxon>
        <taxon>Fungi incertae sedis</taxon>
        <taxon>Mucoromycota</taxon>
        <taxon>Glomeromycotina</taxon>
        <taxon>Glomeromycetes</taxon>
        <taxon>Diversisporales</taxon>
        <taxon>Acaulosporaceae</taxon>
        <taxon>Acaulospora</taxon>
    </lineage>
</organism>
<accession>A0A9N9P4P5</accession>
<evidence type="ECO:0000256" key="1">
    <source>
        <dbReference type="ARBA" id="ARBA00005641"/>
    </source>
</evidence>
<sequence>THQYLIFDPNLMKVSQETQLLFPCAAWGTALSQSLQDFGLTFCGEWSVAADDCALYLNGVGGKSAYDGSCANCTCVGANDWENWTPQKKAFLRQFTEVQMDALEMGNGWFFWTWKTENNINPVWDYQLGL</sequence>
<evidence type="ECO:0000313" key="8">
    <source>
        <dbReference type="EMBL" id="CAG8787428.1"/>
    </source>
</evidence>
<feature type="non-terminal residue" evidence="8">
    <location>
        <position position="130"/>
    </location>
</feature>
<keyword evidence="5" id="KW-0961">Cell wall biogenesis/degradation</keyword>
<keyword evidence="9" id="KW-1185">Reference proteome</keyword>
<keyword evidence="2" id="KW-0378">Hydrolase</keyword>
<dbReference type="EMBL" id="CAJVPV010058000">
    <property type="protein sequence ID" value="CAG8787428.1"/>
    <property type="molecule type" value="Genomic_DNA"/>
</dbReference>
<dbReference type="PANTHER" id="PTHR31297">
    <property type="entry name" value="GLUCAN ENDO-1,6-BETA-GLUCOSIDASE B"/>
    <property type="match status" value="1"/>
</dbReference>
<dbReference type="InterPro" id="IPR017853">
    <property type="entry name" value="GH"/>
</dbReference>
<comment type="caution">
    <text evidence="8">The sequence shown here is derived from an EMBL/GenBank/DDBJ whole genome shotgun (WGS) entry which is preliminary data.</text>
</comment>
<proteinExistence type="inferred from homology"/>
<feature type="non-terminal residue" evidence="8">
    <location>
        <position position="1"/>
    </location>
</feature>
<dbReference type="GO" id="GO:0004338">
    <property type="term" value="F:glucan exo-1,3-beta-glucosidase activity"/>
    <property type="evidence" value="ECO:0007669"/>
    <property type="project" value="UniProtKB-EC"/>
</dbReference>
<keyword evidence="3" id="KW-0325">Glycoprotein</keyword>
<gene>
    <name evidence="8" type="ORF">AMORRO_LOCUS17849</name>
</gene>
<dbReference type="GO" id="GO:0009986">
    <property type="term" value="C:cell surface"/>
    <property type="evidence" value="ECO:0007669"/>
    <property type="project" value="TreeGrafter"/>
</dbReference>
<evidence type="ECO:0000256" key="5">
    <source>
        <dbReference type="ARBA" id="ARBA00023316"/>
    </source>
</evidence>
<dbReference type="GO" id="GO:0005576">
    <property type="term" value="C:extracellular region"/>
    <property type="evidence" value="ECO:0007669"/>
    <property type="project" value="TreeGrafter"/>
</dbReference>
<dbReference type="PANTHER" id="PTHR31297:SF34">
    <property type="entry name" value="GLUCAN 1,3-BETA-GLUCOSIDASE 2"/>
    <property type="match status" value="1"/>
</dbReference>
<comment type="similarity">
    <text evidence="1">Belongs to the glycosyl hydrolase 5 (cellulase A) family.</text>
</comment>
<name>A0A9N9P4P5_9GLOM</name>
<dbReference type="InterPro" id="IPR050386">
    <property type="entry name" value="Glycosyl_hydrolase_5"/>
</dbReference>
<dbReference type="GO" id="GO:0071555">
    <property type="term" value="P:cell wall organization"/>
    <property type="evidence" value="ECO:0007669"/>
    <property type="project" value="UniProtKB-KW"/>
</dbReference>
<evidence type="ECO:0000256" key="3">
    <source>
        <dbReference type="ARBA" id="ARBA00023180"/>
    </source>
</evidence>
<dbReference type="Proteomes" id="UP000789342">
    <property type="component" value="Unassembled WGS sequence"/>
</dbReference>
<evidence type="ECO:0000256" key="2">
    <source>
        <dbReference type="ARBA" id="ARBA00022801"/>
    </source>
</evidence>
<dbReference type="AlphaFoldDB" id="A0A9N9P4P5"/>
<evidence type="ECO:0000256" key="4">
    <source>
        <dbReference type="ARBA" id="ARBA00023295"/>
    </source>
</evidence>
<reference evidence="8" key="1">
    <citation type="submission" date="2021-06" db="EMBL/GenBank/DDBJ databases">
        <authorList>
            <person name="Kallberg Y."/>
            <person name="Tangrot J."/>
            <person name="Rosling A."/>
        </authorList>
    </citation>
    <scope>NUCLEOTIDE SEQUENCE</scope>
    <source>
        <strain evidence="8">CL551</strain>
    </source>
</reference>
<protein>
    <recommendedName>
        <fullName evidence="7">glucan 1,3-beta-glucosidase</fullName>
        <ecNumber evidence="7">3.2.1.58</ecNumber>
    </recommendedName>
</protein>
<evidence type="ECO:0000313" key="9">
    <source>
        <dbReference type="Proteomes" id="UP000789342"/>
    </source>
</evidence>
<keyword evidence="4" id="KW-0326">Glycosidase</keyword>
<dbReference type="OrthoDB" id="62120at2759"/>